<evidence type="ECO:0000259" key="3">
    <source>
        <dbReference type="Pfam" id="PF13240"/>
    </source>
</evidence>
<keyword evidence="5" id="KW-1185">Reference proteome</keyword>
<keyword evidence="2" id="KW-1133">Transmembrane helix</keyword>
<sequence length="290" mass="30051">MYCPHCGSQLPDGAAFCGHCGKPVAPQPVAGAAQPTASSPQPAPAPSPVSGPQSAPPFTAAPGSVPPGVPPAPAGQSPFDVKPSKKPFRVTRGMTIGILAVAVVAVVAIVLAVSGVFGGGAHKSAQGIADQTDALFDDLMQSDFDSVAFEKFGGGIIDLFPPEFVDASLEESGRTREELTQYMGSSLGGSMEYYGSTLSSYTDMFAISIDVELGDRLDSYDIESINDTLASSGCDDVVTEGYYLTGEVSVTFNEGYEGYSAGETESEDMGNIGLCAIKIGNSWYLWPGVY</sequence>
<dbReference type="Proteomes" id="UP000470010">
    <property type="component" value="Unassembled WGS sequence"/>
</dbReference>
<keyword evidence="2" id="KW-0812">Transmembrane</keyword>
<dbReference type="EMBL" id="VTFZ01000005">
    <property type="protein sequence ID" value="MRX79979.1"/>
    <property type="molecule type" value="Genomic_DNA"/>
</dbReference>
<evidence type="ECO:0000256" key="2">
    <source>
        <dbReference type="SAM" id="Phobius"/>
    </source>
</evidence>
<feature type="compositionally biased region" description="Low complexity" evidence="1">
    <location>
        <begin position="28"/>
        <end position="40"/>
    </location>
</feature>
<reference evidence="5" key="1">
    <citation type="submission" date="2019-08" db="EMBL/GenBank/DDBJ databases">
        <title>Arthrobacter sp. nov., isolated from plateau pika and Tibetan wild ass.</title>
        <authorList>
            <person name="Ge Y."/>
        </authorList>
    </citation>
    <scope>NUCLEOTIDE SEQUENCE [LARGE SCALE GENOMIC DNA]</scope>
    <source>
        <strain evidence="5">HF-1365</strain>
    </source>
</reference>
<dbReference type="InterPro" id="IPR026870">
    <property type="entry name" value="Zinc_ribbon_dom"/>
</dbReference>
<feature type="region of interest" description="Disordered" evidence="1">
    <location>
        <begin position="28"/>
        <end position="83"/>
    </location>
</feature>
<accession>A0A7K0G9W2</accession>
<feature type="compositionally biased region" description="Low complexity" evidence="1">
    <location>
        <begin position="50"/>
        <end position="63"/>
    </location>
</feature>
<feature type="transmembrane region" description="Helical" evidence="2">
    <location>
        <begin position="94"/>
        <end position="117"/>
    </location>
</feature>
<protein>
    <submittedName>
        <fullName evidence="4">Zinc-ribbon domain-containing protein</fullName>
    </submittedName>
</protein>
<comment type="caution">
    <text evidence="4">The sequence shown here is derived from an EMBL/GenBank/DDBJ whole genome shotgun (WGS) entry which is preliminary data.</text>
</comment>
<dbReference type="AlphaFoldDB" id="A0A7K0G9W2"/>
<evidence type="ECO:0000313" key="4">
    <source>
        <dbReference type="EMBL" id="MRX79979.1"/>
    </source>
</evidence>
<proteinExistence type="predicted"/>
<evidence type="ECO:0000313" key="5">
    <source>
        <dbReference type="Proteomes" id="UP000470010"/>
    </source>
</evidence>
<feature type="domain" description="Zinc-ribbon" evidence="3">
    <location>
        <begin position="2"/>
        <end position="24"/>
    </location>
</feature>
<name>A0A7K0G9W2_9ACTN</name>
<keyword evidence="2" id="KW-0472">Membrane</keyword>
<gene>
    <name evidence="4" type="ORF">GJE22_05145</name>
</gene>
<organism evidence="4 5">
    <name type="scientific">Enorma shizhengliae</name>
    <dbReference type="NCBI Taxonomy" id="2606615"/>
    <lineage>
        <taxon>Bacteria</taxon>
        <taxon>Bacillati</taxon>
        <taxon>Actinomycetota</taxon>
        <taxon>Coriobacteriia</taxon>
        <taxon>Coriobacteriales</taxon>
        <taxon>Coriobacteriaceae</taxon>
        <taxon>Enorma</taxon>
    </lineage>
</organism>
<evidence type="ECO:0000256" key="1">
    <source>
        <dbReference type="SAM" id="MobiDB-lite"/>
    </source>
</evidence>
<dbReference type="Pfam" id="PF13240">
    <property type="entry name" value="Zn_Ribbon_1"/>
    <property type="match status" value="1"/>
</dbReference>
<feature type="compositionally biased region" description="Pro residues" evidence="1">
    <location>
        <begin position="64"/>
        <end position="73"/>
    </location>
</feature>